<dbReference type="EMBL" id="QLMK01000002">
    <property type="protein sequence ID" value="RAK32253.1"/>
    <property type="molecule type" value="Genomic_DNA"/>
</dbReference>
<sequence>MMKHPSTIAIFSEWQRLAFAMNGNLQAPQRASLSPRRLGRHLSELFLLEIDQPCEPVFRLAGTQICKVFGRELRAKAFLSLWPDQHHMALKEMIGNVNQLLIPTLSHHSAISFAGRRLSFEMMLAPLAASSEQKINMLGSLSILDEVSWVGSDSLLLADLQTIMPLSPDLTIRPNNKPIPPALRVNARSQTALNKTILGRSEKPRLKLISGGKI</sequence>
<dbReference type="InterPro" id="IPR009922">
    <property type="entry name" value="DUF1457"/>
</dbReference>
<dbReference type="Proteomes" id="UP000249453">
    <property type="component" value="Unassembled WGS sequence"/>
</dbReference>
<protein>
    <recommendedName>
        <fullName evidence="3">PAS domain-containing protein</fullName>
    </recommendedName>
</protein>
<keyword evidence="2" id="KW-1185">Reference proteome</keyword>
<comment type="caution">
    <text evidence="1">The sequence shown here is derived from an EMBL/GenBank/DDBJ whole genome shotgun (WGS) entry which is preliminary data.</text>
</comment>
<evidence type="ECO:0008006" key="3">
    <source>
        <dbReference type="Google" id="ProtNLM"/>
    </source>
</evidence>
<dbReference type="PIRSF" id="PIRSF031878">
    <property type="entry name" value="UCP031878"/>
    <property type="match status" value="1"/>
</dbReference>
<evidence type="ECO:0000313" key="2">
    <source>
        <dbReference type="Proteomes" id="UP000249453"/>
    </source>
</evidence>
<accession>A0A364JXS2</accession>
<gene>
    <name evidence="1" type="ORF">C7374_102256</name>
</gene>
<dbReference type="Pfam" id="PF07310">
    <property type="entry name" value="PAS_5"/>
    <property type="match status" value="1"/>
</dbReference>
<evidence type="ECO:0000313" key="1">
    <source>
        <dbReference type="EMBL" id="RAK32253.1"/>
    </source>
</evidence>
<organism evidence="1 2">
    <name type="scientific">Falsochrobactrum ovis</name>
    <dbReference type="NCBI Taxonomy" id="1293442"/>
    <lineage>
        <taxon>Bacteria</taxon>
        <taxon>Pseudomonadati</taxon>
        <taxon>Pseudomonadota</taxon>
        <taxon>Alphaproteobacteria</taxon>
        <taxon>Hyphomicrobiales</taxon>
        <taxon>Brucellaceae</taxon>
        <taxon>Falsochrobactrum</taxon>
    </lineage>
</organism>
<proteinExistence type="predicted"/>
<dbReference type="AlphaFoldDB" id="A0A364JXS2"/>
<dbReference type="RefSeq" id="WP_245412583.1">
    <property type="nucleotide sequence ID" value="NZ_JBHEEY010000003.1"/>
</dbReference>
<name>A0A364JXS2_9HYPH</name>
<reference evidence="1 2" key="1">
    <citation type="submission" date="2018-06" db="EMBL/GenBank/DDBJ databases">
        <title>Genomic Encyclopedia of Type Strains, Phase IV (KMG-IV): sequencing the most valuable type-strain genomes for metagenomic binning, comparative biology and taxonomic classification.</title>
        <authorList>
            <person name="Goeker M."/>
        </authorList>
    </citation>
    <scope>NUCLEOTIDE SEQUENCE [LARGE SCALE GENOMIC DNA]</scope>
    <source>
        <strain evidence="1 2">DSM 26720</strain>
    </source>
</reference>